<feature type="domain" description="SH3" evidence="3">
    <location>
        <begin position="141"/>
        <end position="200"/>
    </location>
</feature>
<dbReference type="CDD" id="cd00174">
    <property type="entry name" value="SH3"/>
    <property type="match status" value="1"/>
</dbReference>
<dbReference type="PANTHER" id="PTHR14336:SF8">
    <property type="entry name" value="PROTEIN OPY1"/>
    <property type="match status" value="1"/>
</dbReference>
<proteinExistence type="predicted"/>
<dbReference type="InterPro" id="IPR001849">
    <property type="entry name" value="PH_domain"/>
</dbReference>
<evidence type="ECO:0000259" key="4">
    <source>
        <dbReference type="PROSITE" id="PS50003"/>
    </source>
</evidence>
<keyword evidence="6" id="KW-1185">Reference proteome</keyword>
<evidence type="ECO:0000256" key="2">
    <source>
        <dbReference type="PROSITE-ProRule" id="PRU00192"/>
    </source>
</evidence>
<evidence type="ECO:0000256" key="1">
    <source>
        <dbReference type="ARBA" id="ARBA00022443"/>
    </source>
</evidence>
<dbReference type="SMART" id="SM00326">
    <property type="entry name" value="SH3"/>
    <property type="match status" value="1"/>
</dbReference>
<accession>A0ABQ8UCJ1</accession>
<keyword evidence="1 2" id="KW-0728">SH3 domain</keyword>
<organism evidence="5 6">
    <name type="scientific">Paratrimastix pyriformis</name>
    <dbReference type="NCBI Taxonomy" id="342808"/>
    <lineage>
        <taxon>Eukaryota</taxon>
        <taxon>Metamonada</taxon>
        <taxon>Preaxostyla</taxon>
        <taxon>Paratrimastigidae</taxon>
        <taxon>Paratrimastix</taxon>
    </lineage>
</organism>
<dbReference type="InterPro" id="IPR011993">
    <property type="entry name" value="PH-like_dom_sf"/>
</dbReference>
<evidence type="ECO:0000313" key="6">
    <source>
        <dbReference type="Proteomes" id="UP001141327"/>
    </source>
</evidence>
<feature type="domain" description="PH" evidence="4">
    <location>
        <begin position="219"/>
        <end position="318"/>
    </location>
</feature>
<dbReference type="PROSITE" id="PS50002">
    <property type="entry name" value="SH3"/>
    <property type="match status" value="1"/>
</dbReference>
<dbReference type="Proteomes" id="UP001141327">
    <property type="component" value="Unassembled WGS sequence"/>
</dbReference>
<evidence type="ECO:0000313" key="5">
    <source>
        <dbReference type="EMBL" id="KAJ4455748.1"/>
    </source>
</evidence>
<name>A0ABQ8UCJ1_9EUKA</name>
<dbReference type="PRINTS" id="PR00499">
    <property type="entry name" value="P67PHOX"/>
</dbReference>
<dbReference type="Gene3D" id="2.30.29.30">
    <property type="entry name" value="Pleckstrin-homology domain (PH domain)/Phosphotyrosine-binding domain (PTB)"/>
    <property type="match status" value="1"/>
</dbReference>
<dbReference type="SUPFAM" id="SSF50044">
    <property type="entry name" value="SH3-domain"/>
    <property type="match status" value="1"/>
</dbReference>
<reference evidence="5" key="1">
    <citation type="journal article" date="2022" name="bioRxiv">
        <title>Genomics of Preaxostyla Flagellates Illuminates Evolutionary Transitions and the Path Towards Mitochondrial Loss.</title>
        <authorList>
            <person name="Novak L.V.F."/>
            <person name="Treitli S.C."/>
            <person name="Pyrih J."/>
            <person name="Halakuc P."/>
            <person name="Pipaliya S.V."/>
            <person name="Vacek V."/>
            <person name="Brzon O."/>
            <person name="Soukal P."/>
            <person name="Eme L."/>
            <person name="Dacks J.B."/>
            <person name="Karnkowska A."/>
            <person name="Elias M."/>
            <person name="Hampl V."/>
        </authorList>
    </citation>
    <scope>NUCLEOTIDE SEQUENCE</scope>
    <source>
        <strain evidence="5">RCP-MX</strain>
    </source>
</reference>
<dbReference type="SMART" id="SM00233">
    <property type="entry name" value="PH"/>
    <property type="match status" value="1"/>
</dbReference>
<dbReference type="PRINTS" id="PR00452">
    <property type="entry name" value="SH3DOMAIN"/>
</dbReference>
<dbReference type="Pfam" id="PF00169">
    <property type="entry name" value="PH"/>
    <property type="match status" value="1"/>
</dbReference>
<dbReference type="EMBL" id="JAPMOS010000094">
    <property type="protein sequence ID" value="KAJ4455748.1"/>
    <property type="molecule type" value="Genomic_DNA"/>
</dbReference>
<sequence>MTGEAGCLWGCAGDARKGDLMPYGHAVGGYFGGRAQFFELEQAPGRRPMGNTTEGFLDCSHSLGVSSTPKTCSRQISRGRMQPRRVLLAIPAAPSSRDARGRKNSRYSLQLRQGCPLELGQCLVSDTTGEEAAIGMSAEQPRRVRLQAQFDFQARVPNELSFKEGEIIDLIEKHESGMWKGELRGRVGLFPYNFVQEMNEDEVEQQQAPAEESKQPVQVGPKEGYLTKQGHIRKNWKKRWFVLRDKTLSYYAKKNDAKPAGQINIAGSEIKSGEEATGKNYCFHITFPGSNKEKEYFICAENGLEMNGWVTAINAAKNS</sequence>
<dbReference type="PROSITE" id="PS50003">
    <property type="entry name" value="PH_DOMAIN"/>
    <property type="match status" value="1"/>
</dbReference>
<evidence type="ECO:0000259" key="3">
    <source>
        <dbReference type="PROSITE" id="PS50002"/>
    </source>
</evidence>
<dbReference type="Gene3D" id="2.30.30.40">
    <property type="entry name" value="SH3 Domains"/>
    <property type="match status" value="1"/>
</dbReference>
<dbReference type="InterPro" id="IPR036028">
    <property type="entry name" value="SH3-like_dom_sf"/>
</dbReference>
<comment type="caution">
    <text evidence="5">The sequence shown here is derived from an EMBL/GenBank/DDBJ whole genome shotgun (WGS) entry which is preliminary data.</text>
</comment>
<dbReference type="Pfam" id="PF14604">
    <property type="entry name" value="SH3_9"/>
    <property type="match status" value="1"/>
</dbReference>
<dbReference type="SUPFAM" id="SSF50729">
    <property type="entry name" value="PH domain-like"/>
    <property type="match status" value="1"/>
</dbReference>
<gene>
    <name evidence="5" type="ORF">PAPYR_9244</name>
</gene>
<protein>
    <submittedName>
        <fullName evidence="5">Dual adapter for phosphotyrosine and 3-phosphotyrosine and 3-phosphoinositide</fullName>
    </submittedName>
</protein>
<dbReference type="InterPro" id="IPR051707">
    <property type="entry name" value="PI-Interact_SigTrans_Reg"/>
</dbReference>
<dbReference type="InterPro" id="IPR001452">
    <property type="entry name" value="SH3_domain"/>
</dbReference>
<dbReference type="PANTHER" id="PTHR14336">
    <property type="entry name" value="TANDEM PH DOMAIN CONTAINING PROTEIN"/>
    <property type="match status" value="1"/>
</dbReference>